<name>A0AAE1SQC4_9SOLA</name>
<dbReference type="Proteomes" id="UP001291623">
    <property type="component" value="Unassembled WGS sequence"/>
</dbReference>
<accession>A0AAE1SQC4</accession>
<sequence>MAVINSNSTPILITKSSSTRRTKLPAHRLLVFASGDNISINISTTTTNDITTTISPLKMGSTSSNMLKVFEDKSTGVVCYRDENGEITCEGYDEGPRFYHQLPKSSSKSRDKEIIDLLQRNWLHIAAE</sequence>
<evidence type="ECO:0000313" key="1">
    <source>
        <dbReference type="EMBL" id="KAK4373816.1"/>
    </source>
</evidence>
<reference evidence="1" key="1">
    <citation type="submission" date="2023-12" db="EMBL/GenBank/DDBJ databases">
        <title>Genome assembly of Anisodus tanguticus.</title>
        <authorList>
            <person name="Wang Y.-J."/>
        </authorList>
    </citation>
    <scope>NUCLEOTIDE SEQUENCE</scope>
    <source>
        <strain evidence="1">KB-2021</strain>
        <tissue evidence="1">Leaf</tissue>
    </source>
</reference>
<gene>
    <name evidence="1" type="ORF">RND71_004493</name>
</gene>
<dbReference type="PANTHER" id="PTHR34206">
    <property type="entry name" value="OS06G0193300 PROTEIN"/>
    <property type="match status" value="1"/>
</dbReference>
<dbReference type="AlphaFoldDB" id="A0AAE1SQC4"/>
<organism evidence="1 2">
    <name type="scientific">Anisodus tanguticus</name>
    <dbReference type="NCBI Taxonomy" id="243964"/>
    <lineage>
        <taxon>Eukaryota</taxon>
        <taxon>Viridiplantae</taxon>
        <taxon>Streptophyta</taxon>
        <taxon>Embryophyta</taxon>
        <taxon>Tracheophyta</taxon>
        <taxon>Spermatophyta</taxon>
        <taxon>Magnoliopsida</taxon>
        <taxon>eudicotyledons</taxon>
        <taxon>Gunneridae</taxon>
        <taxon>Pentapetalae</taxon>
        <taxon>asterids</taxon>
        <taxon>lamiids</taxon>
        <taxon>Solanales</taxon>
        <taxon>Solanaceae</taxon>
        <taxon>Solanoideae</taxon>
        <taxon>Hyoscyameae</taxon>
        <taxon>Anisodus</taxon>
    </lineage>
</organism>
<protein>
    <submittedName>
        <fullName evidence="1">Uncharacterized protein</fullName>
    </submittedName>
</protein>
<dbReference type="EMBL" id="JAVYJV010000003">
    <property type="protein sequence ID" value="KAK4373816.1"/>
    <property type="molecule type" value="Genomic_DNA"/>
</dbReference>
<comment type="caution">
    <text evidence="1">The sequence shown here is derived from an EMBL/GenBank/DDBJ whole genome shotgun (WGS) entry which is preliminary data.</text>
</comment>
<evidence type="ECO:0000313" key="2">
    <source>
        <dbReference type="Proteomes" id="UP001291623"/>
    </source>
</evidence>
<proteinExistence type="predicted"/>
<dbReference type="PANTHER" id="PTHR34206:SF5">
    <property type="match status" value="1"/>
</dbReference>
<keyword evidence="2" id="KW-1185">Reference proteome</keyword>